<name>A0A2H5XCD1_9BACT</name>
<dbReference type="Proteomes" id="UP000236173">
    <property type="component" value="Unassembled WGS sequence"/>
</dbReference>
<dbReference type="HAMAP" id="MF_00090">
    <property type="entry name" value="PIMT"/>
    <property type="match status" value="1"/>
</dbReference>
<comment type="subcellular location">
    <subcellularLocation>
        <location evidence="1 7">Cytoplasm</location>
    </subcellularLocation>
</comment>
<dbReference type="PANTHER" id="PTHR11579:SF0">
    <property type="entry name" value="PROTEIN-L-ISOASPARTATE(D-ASPARTATE) O-METHYLTRANSFERASE"/>
    <property type="match status" value="1"/>
</dbReference>
<dbReference type="GO" id="GO:0032259">
    <property type="term" value="P:methylation"/>
    <property type="evidence" value="ECO:0007669"/>
    <property type="project" value="UniProtKB-KW"/>
</dbReference>
<dbReference type="NCBIfam" id="TIGR00080">
    <property type="entry name" value="pimt"/>
    <property type="match status" value="1"/>
</dbReference>
<reference evidence="9" key="1">
    <citation type="submission" date="2017-09" db="EMBL/GenBank/DDBJ databases">
        <title>Metaegenomics of thermophilic ammonia-oxidizing enrichment culture.</title>
        <authorList>
            <person name="Kato S."/>
            <person name="Suzuki K."/>
        </authorList>
    </citation>
    <scope>NUCLEOTIDE SEQUENCE [LARGE SCALE GENOMIC DNA]</scope>
</reference>
<evidence type="ECO:0000256" key="5">
    <source>
        <dbReference type="ARBA" id="ARBA00022679"/>
    </source>
</evidence>
<keyword evidence="3 7" id="KW-0963">Cytoplasm</keyword>
<dbReference type="GO" id="GO:0004719">
    <property type="term" value="F:protein-L-isoaspartate (D-aspartate) O-methyltransferase activity"/>
    <property type="evidence" value="ECO:0007669"/>
    <property type="project" value="UniProtKB-UniRule"/>
</dbReference>
<gene>
    <name evidence="8" type="primary">pcm_2</name>
    <name evidence="7" type="synonym">pcm</name>
    <name evidence="8" type="ORF">HRbin17_01365</name>
</gene>
<dbReference type="PROSITE" id="PS01279">
    <property type="entry name" value="PCMT"/>
    <property type="match status" value="1"/>
</dbReference>
<dbReference type="InterPro" id="IPR000682">
    <property type="entry name" value="PCMT"/>
</dbReference>
<feature type="active site" evidence="7">
    <location>
        <position position="80"/>
    </location>
</feature>
<dbReference type="EC" id="2.1.1.77" evidence="7"/>
<evidence type="ECO:0000256" key="2">
    <source>
        <dbReference type="ARBA" id="ARBA00005369"/>
    </source>
</evidence>
<protein>
    <recommendedName>
        <fullName evidence="7">Protein-L-isoaspartate O-methyltransferase</fullName>
        <ecNumber evidence="7">2.1.1.77</ecNumber>
    </recommendedName>
    <alternativeName>
        <fullName evidence="7">L-isoaspartyl protein carboxyl methyltransferase</fullName>
    </alternativeName>
    <alternativeName>
        <fullName evidence="7">Protein L-isoaspartyl methyltransferase</fullName>
    </alternativeName>
    <alternativeName>
        <fullName evidence="7">Protein-beta-aspartate methyltransferase</fullName>
        <shortName evidence="7">PIMT</shortName>
    </alternativeName>
</protein>
<sequence length="242" mass="27350">MERWFAARWDNGKPPKDVETRLAQLRAAMVEHQLRRRGIRDERVLSAFLKVPRHRFVRPQDRWQAYEDHPLPIGYGQTISQPYIVALMTELLELRGDERVLEIGTGSGYQAAILAELAREVITVERIPELAHRAQQVLAELGYTNVTVVVGDGSLGVPEHAPFDAIVVTAAAPHPPKPLLHQLKDGGRLVIPIGDRHIQELVRFVRRGDEWQQERYGPCLFVPLIGKESWRGSDSEGGLETL</sequence>
<accession>A0A2H5XCD1</accession>
<dbReference type="CDD" id="cd02440">
    <property type="entry name" value="AdoMet_MTases"/>
    <property type="match status" value="1"/>
</dbReference>
<organism evidence="8 9">
    <name type="scientific">Candidatus Fervidibacter japonicus</name>
    <dbReference type="NCBI Taxonomy" id="2035412"/>
    <lineage>
        <taxon>Bacteria</taxon>
        <taxon>Candidatus Fervidibacterota</taxon>
        <taxon>Candidatus Fervidibacter</taxon>
    </lineage>
</organism>
<dbReference type="EMBL" id="BEHT01000016">
    <property type="protein sequence ID" value="GBC98848.1"/>
    <property type="molecule type" value="Genomic_DNA"/>
</dbReference>
<dbReference type="Pfam" id="PF01135">
    <property type="entry name" value="PCMT"/>
    <property type="match status" value="1"/>
</dbReference>
<comment type="similarity">
    <text evidence="2 7">Belongs to the methyltransferase superfamily. L-isoaspartyl/D-aspartyl protein methyltransferase family.</text>
</comment>
<dbReference type="GO" id="GO:0030091">
    <property type="term" value="P:protein repair"/>
    <property type="evidence" value="ECO:0007669"/>
    <property type="project" value="UniProtKB-UniRule"/>
</dbReference>
<evidence type="ECO:0000256" key="4">
    <source>
        <dbReference type="ARBA" id="ARBA00022603"/>
    </source>
</evidence>
<evidence type="ECO:0000256" key="7">
    <source>
        <dbReference type="HAMAP-Rule" id="MF_00090"/>
    </source>
</evidence>
<evidence type="ECO:0000313" key="8">
    <source>
        <dbReference type="EMBL" id="GBC98848.1"/>
    </source>
</evidence>
<evidence type="ECO:0000313" key="9">
    <source>
        <dbReference type="Proteomes" id="UP000236173"/>
    </source>
</evidence>
<dbReference type="SUPFAM" id="SSF53335">
    <property type="entry name" value="S-adenosyl-L-methionine-dependent methyltransferases"/>
    <property type="match status" value="1"/>
</dbReference>
<dbReference type="AlphaFoldDB" id="A0A2H5XCD1"/>
<evidence type="ECO:0000256" key="1">
    <source>
        <dbReference type="ARBA" id="ARBA00004496"/>
    </source>
</evidence>
<keyword evidence="4 7" id="KW-0489">Methyltransferase</keyword>
<comment type="catalytic activity">
    <reaction evidence="7">
        <text>[protein]-L-isoaspartate + S-adenosyl-L-methionine = [protein]-L-isoaspartate alpha-methyl ester + S-adenosyl-L-homocysteine</text>
        <dbReference type="Rhea" id="RHEA:12705"/>
        <dbReference type="Rhea" id="RHEA-COMP:12143"/>
        <dbReference type="Rhea" id="RHEA-COMP:12144"/>
        <dbReference type="ChEBI" id="CHEBI:57856"/>
        <dbReference type="ChEBI" id="CHEBI:59789"/>
        <dbReference type="ChEBI" id="CHEBI:90596"/>
        <dbReference type="ChEBI" id="CHEBI:90598"/>
        <dbReference type="EC" id="2.1.1.77"/>
    </reaction>
</comment>
<comment type="function">
    <text evidence="7">Catalyzes the methyl esterification of L-isoaspartyl residues in peptides and proteins that result from spontaneous decomposition of normal L-aspartyl and L-asparaginyl residues. It plays a role in the repair and/or degradation of damaged proteins.</text>
</comment>
<evidence type="ECO:0000256" key="6">
    <source>
        <dbReference type="ARBA" id="ARBA00022691"/>
    </source>
</evidence>
<evidence type="ECO:0000256" key="3">
    <source>
        <dbReference type="ARBA" id="ARBA00022490"/>
    </source>
</evidence>
<keyword evidence="5 7" id="KW-0808">Transferase</keyword>
<dbReference type="FunFam" id="3.40.50.150:FF:000010">
    <property type="entry name" value="Protein-L-isoaspartate O-methyltransferase"/>
    <property type="match status" value="1"/>
</dbReference>
<dbReference type="NCBIfam" id="NF001453">
    <property type="entry name" value="PRK00312.1"/>
    <property type="match status" value="1"/>
</dbReference>
<keyword evidence="6 7" id="KW-0949">S-adenosyl-L-methionine</keyword>
<comment type="caution">
    <text evidence="8">The sequence shown here is derived from an EMBL/GenBank/DDBJ whole genome shotgun (WGS) entry which is preliminary data.</text>
</comment>
<proteinExistence type="inferred from homology"/>
<dbReference type="GO" id="GO:0005737">
    <property type="term" value="C:cytoplasm"/>
    <property type="evidence" value="ECO:0007669"/>
    <property type="project" value="UniProtKB-SubCell"/>
</dbReference>
<dbReference type="PANTHER" id="PTHR11579">
    <property type="entry name" value="PROTEIN-L-ISOASPARTATE O-METHYLTRANSFERASE"/>
    <property type="match status" value="1"/>
</dbReference>
<dbReference type="Gene3D" id="3.40.50.150">
    <property type="entry name" value="Vaccinia Virus protein VP39"/>
    <property type="match status" value="1"/>
</dbReference>
<dbReference type="InterPro" id="IPR029063">
    <property type="entry name" value="SAM-dependent_MTases_sf"/>
</dbReference>